<reference evidence="2" key="1">
    <citation type="submission" date="2018-11" db="EMBL/GenBank/DDBJ databases">
        <authorList>
            <person name="Grassa J C."/>
        </authorList>
    </citation>
    <scope>NUCLEOTIDE SEQUENCE [LARGE SCALE GENOMIC DNA]</scope>
</reference>
<dbReference type="Proteomes" id="UP000596661">
    <property type="component" value="Chromosome 3"/>
</dbReference>
<feature type="compositionally biased region" description="Low complexity" evidence="1">
    <location>
        <begin position="16"/>
        <end position="31"/>
    </location>
</feature>
<feature type="compositionally biased region" description="Polar residues" evidence="1">
    <location>
        <begin position="66"/>
        <end position="80"/>
    </location>
</feature>
<dbReference type="PANTHER" id="PTHR33544">
    <property type="entry name" value="DUF4005 DOMAIN-CONTAINING PROTEIN-RELATED"/>
    <property type="match status" value="1"/>
</dbReference>
<dbReference type="OrthoDB" id="1894399at2759"/>
<dbReference type="EMBL" id="UZAU01000353">
    <property type="status" value="NOT_ANNOTATED_CDS"/>
    <property type="molecule type" value="Genomic_DNA"/>
</dbReference>
<protein>
    <submittedName>
        <fullName evidence="2">Uncharacterized protein</fullName>
    </submittedName>
</protein>
<feature type="region of interest" description="Disordered" evidence="1">
    <location>
        <begin position="56"/>
        <end position="96"/>
    </location>
</feature>
<dbReference type="Gramene" id="evm.model.03.2035">
    <property type="protein sequence ID" value="cds.evm.model.03.2035"/>
    <property type="gene ID" value="evm.TU.03.2035"/>
</dbReference>
<keyword evidence="3" id="KW-1185">Reference proteome</keyword>
<proteinExistence type="predicted"/>
<evidence type="ECO:0000256" key="1">
    <source>
        <dbReference type="SAM" id="MobiDB-lite"/>
    </source>
</evidence>
<dbReference type="PANTHER" id="PTHR33544:SF15">
    <property type="entry name" value="OS06G0256800 PROTEIN"/>
    <property type="match status" value="1"/>
</dbReference>
<evidence type="ECO:0000313" key="2">
    <source>
        <dbReference type="EnsemblPlants" id="cds.evm.model.03.2035"/>
    </source>
</evidence>
<name>A0A803P7M8_CANSA</name>
<sequence>MLDPANNDLLPPPSSPTNSSISSSDLDTESTGSFFHDRSTTLGTLMGVSFPAITFRAPSQRHRETPLSTSAINGARTMSGSRRRSNKSNATSSSSSSVAERRRRWWSLCRDENDAKPTASLGDFLENERRFGDGAFYGATAELEGVVVVDDGDDRRRNGRLLFADGRVLPPAQTEMEISSSSPSSSTAATGFVCGRFPASLTGICCSGGAG</sequence>
<dbReference type="InterPro" id="IPR040344">
    <property type="entry name" value="At3g17950-like"/>
</dbReference>
<reference evidence="2" key="2">
    <citation type="submission" date="2021-03" db="UniProtKB">
        <authorList>
            <consortium name="EnsemblPlants"/>
        </authorList>
    </citation>
    <scope>IDENTIFICATION</scope>
</reference>
<organism evidence="2 3">
    <name type="scientific">Cannabis sativa</name>
    <name type="common">Hemp</name>
    <name type="synonym">Marijuana</name>
    <dbReference type="NCBI Taxonomy" id="3483"/>
    <lineage>
        <taxon>Eukaryota</taxon>
        <taxon>Viridiplantae</taxon>
        <taxon>Streptophyta</taxon>
        <taxon>Embryophyta</taxon>
        <taxon>Tracheophyta</taxon>
        <taxon>Spermatophyta</taxon>
        <taxon>Magnoliopsida</taxon>
        <taxon>eudicotyledons</taxon>
        <taxon>Gunneridae</taxon>
        <taxon>Pentapetalae</taxon>
        <taxon>rosids</taxon>
        <taxon>fabids</taxon>
        <taxon>Rosales</taxon>
        <taxon>Cannabaceae</taxon>
        <taxon>Cannabis</taxon>
    </lineage>
</organism>
<dbReference type="EnsemblPlants" id="evm.model.03.2035">
    <property type="protein sequence ID" value="cds.evm.model.03.2035"/>
    <property type="gene ID" value="evm.TU.03.2035"/>
</dbReference>
<feature type="compositionally biased region" description="Low complexity" evidence="1">
    <location>
        <begin position="87"/>
        <end position="96"/>
    </location>
</feature>
<evidence type="ECO:0000313" key="3">
    <source>
        <dbReference type="Proteomes" id="UP000596661"/>
    </source>
</evidence>
<dbReference type="OMA" id="GERMYIN"/>
<dbReference type="AlphaFoldDB" id="A0A803P7M8"/>
<accession>A0A803P7M8</accession>
<feature type="region of interest" description="Disordered" evidence="1">
    <location>
        <begin position="1"/>
        <end position="35"/>
    </location>
</feature>